<proteinExistence type="predicted"/>
<organism evidence="1 2">
    <name type="scientific">Deinococcus hopiensis KR-140</name>
    <dbReference type="NCBI Taxonomy" id="695939"/>
    <lineage>
        <taxon>Bacteria</taxon>
        <taxon>Thermotogati</taxon>
        <taxon>Deinococcota</taxon>
        <taxon>Deinococci</taxon>
        <taxon>Deinococcales</taxon>
        <taxon>Deinococcaceae</taxon>
        <taxon>Deinococcus</taxon>
    </lineage>
</organism>
<name>A0A1W1VNV7_9DEIO</name>
<evidence type="ECO:0000313" key="1">
    <source>
        <dbReference type="EMBL" id="SMB95006.1"/>
    </source>
</evidence>
<gene>
    <name evidence="1" type="ORF">SAMN00790413_02649</name>
</gene>
<dbReference type="EMBL" id="FWWU01000009">
    <property type="protein sequence ID" value="SMB95006.1"/>
    <property type="molecule type" value="Genomic_DNA"/>
</dbReference>
<keyword evidence="2" id="KW-1185">Reference proteome</keyword>
<reference evidence="1 2" key="1">
    <citation type="submission" date="2017-04" db="EMBL/GenBank/DDBJ databases">
        <authorList>
            <person name="Afonso C.L."/>
            <person name="Miller P.J."/>
            <person name="Scott M.A."/>
            <person name="Spackman E."/>
            <person name="Goraichik I."/>
            <person name="Dimitrov K.M."/>
            <person name="Suarez D.L."/>
            <person name="Swayne D.E."/>
        </authorList>
    </citation>
    <scope>NUCLEOTIDE SEQUENCE [LARGE SCALE GENOMIC DNA]</scope>
    <source>
        <strain evidence="1 2">KR-140</strain>
    </source>
</reference>
<dbReference type="AlphaFoldDB" id="A0A1W1VNV7"/>
<evidence type="ECO:0000313" key="2">
    <source>
        <dbReference type="Proteomes" id="UP000192582"/>
    </source>
</evidence>
<dbReference type="Proteomes" id="UP000192582">
    <property type="component" value="Unassembled WGS sequence"/>
</dbReference>
<accession>A0A1W1VNV7</accession>
<protein>
    <submittedName>
        <fullName evidence="1">Uncharacterized protein</fullName>
    </submittedName>
</protein>
<sequence>MPHLDDQVSFLLTCGQLKGMTCQDRPTTAAVTKQP</sequence>